<evidence type="ECO:0000313" key="6">
    <source>
        <dbReference type="EMBL" id="MDR6215559.1"/>
    </source>
</evidence>
<dbReference type="NCBIfam" id="TIGR00254">
    <property type="entry name" value="GGDEF"/>
    <property type="match status" value="1"/>
</dbReference>
<dbReference type="PROSITE" id="PS50112">
    <property type="entry name" value="PAS"/>
    <property type="match status" value="1"/>
</dbReference>
<dbReference type="SMART" id="SM00086">
    <property type="entry name" value="PAC"/>
    <property type="match status" value="4"/>
</dbReference>
<accession>A0ABU1IH35</accession>
<dbReference type="SMART" id="SM00091">
    <property type="entry name" value="PAS"/>
    <property type="match status" value="5"/>
</dbReference>
<dbReference type="CDD" id="cd01948">
    <property type="entry name" value="EAL"/>
    <property type="match status" value="1"/>
</dbReference>
<dbReference type="InterPro" id="IPR013655">
    <property type="entry name" value="PAS_fold_3"/>
</dbReference>
<protein>
    <submittedName>
        <fullName evidence="6">Diguanylate cyclase (GGDEF)-like protein/PAS domain S-box-containing protein</fullName>
    </submittedName>
</protein>
<keyword evidence="1" id="KW-1133">Transmembrane helix</keyword>
<reference evidence="6 7" key="1">
    <citation type="submission" date="2023-08" db="EMBL/GenBank/DDBJ databases">
        <title>Functional and genomic diversity of the sorghum phyllosphere microbiome.</title>
        <authorList>
            <person name="Shade A."/>
        </authorList>
    </citation>
    <scope>NUCLEOTIDE SEQUENCE [LARGE SCALE GENOMIC DNA]</scope>
    <source>
        <strain evidence="6 7">SORGH_AS_0335</strain>
    </source>
</reference>
<dbReference type="PANTHER" id="PTHR44757">
    <property type="entry name" value="DIGUANYLATE CYCLASE DGCP"/>
    <property type="match status" value="1"/>
</dbReference>
<evidence type="ECO:0000259" key="3">
    <source>
        <dbReference type="PROSITE" id="PS50113"/>
    </source>
</evidence>
<dbReference type="NCBIfam" id="TIGR00229">
    <property type="entry name" value="sensory_box"/>
    <property type="match status" value="3"/>
</dbReference>
<dbReference type="InterPro" id="IPR001610">
    <property type="entry name" value="PAC"/>
</dbReference>
<gene>
    <name evidence="6" type="ORF">QE399_003248</name>
</gene>
<dbReference type="Gene3D" id="3.20.20.450">
    <property type="entry name" value="EAL domain"/>
    <property type="match status" value="1"/>
</dbReference>
<dbReference type="PROSITE" id="PS50113">
    <property type="entry name" value="PAC"/>
    <property type="match status" value="2"/>
</dbReference>
<dbReference type="SMART" id="SM00052">
    <property type="entry name" value="EAL"/>
    <property type="match status" value="1"/>
</dbReference>
<keyword evidence="1" id="KW-0472">Membrane</keyword>
<dbReference type="PROSITE" id="PS50887">
    <property type="entry name" value="GGDEF"/>
    <property type="match status" value="1"/>
</dbReference>
<feature type="domain" description="GGDEF" evidence="5">
    <location>
        <begin position="870"/>
        <end position="1003"/>
    </location>
</feature>
<feature type="domain" description="PAC" evidence="3">
    <location>
        <begin position="280"/>
        <end position="333"/>
    </location>
</feature>
<dbReference type="RefSeq" id="WP_309830287.1">
    <property type="nucleotide sequence ID" value="NZ_JAVIZX010000001.1"/>
</dbReference>
<dbReference type="InterPro" id="IPR001633">
    <property type="entry name" value="EAL_dom"/>
</dbReference>
<dbReference type="SUPFAM" id="SSF55785">
    <property type="entry name" value="PYP-like sensor domain (PAS domain)"/>
    <property type="match status" value="5"/>
</dbReference>
<organism evidence="6 7">
    <name type="scientific">Paracidovorax wautersii</name>
    <dbReference type="NCBI Taxonomy" id="1177982"/>
    <lineage>
        <taxon>Bacteria</taxon>
        <taxon>Pseudomonadati</taxon>
        <taxon>Pseudomonadota</taxon>
        <taxon>Betaproteobacteria</taxon>
        <taxon>Burkholderiales</taxon>
        <taxon>Comamonadaceae</taxon>
        <taxon>Paracidovorax</taxon>
    </lineage>
</organism>
<dbReference type="Gene3D" id="3.30.450.20">
    <property type="entry name" value="PAS domain"/>
    <property type="match status" value="5"/>
</dbReference>
<evidence type="ECO:0000256" key="1">
    <source>
        <dbReference type="SAM" id="Phobius"/>
    </source>
</evidence>
<dbReference type="Pfam" id="PF08448">
    <property type="entry name" value="PAS_4"/>
    <property type="match status" value="1"/>
</dbReference>
<evidence type="ECO:0000259" key="2">
    <source>
        <dbReference type="PROSITE" id="PS50112"/>
    </source>
</evidence>
<dbReference type="InterPro" id="IPR029787">
    <property type="entry name" value="Nucleotide_cyclase"/>
</dbReference>
<feature type="transmembrane region" description="Helical" evidence="1">
    <location>
        <begin position="130"/>
        <end position="150"/>
    </location>
</feature>
<dbReference type="EMBL" id="JAVIZX010000001">
    <property type="protein sequence ID" value="MDR6215559.1"/>
    <property type="molecule type" value="Genomic_DNA"/>
</dbReference>
<dbReference type="InterPro" id="IPR052155">
    <property type="entry name" value="Biofilm_reg_signaling"/>
</dbReference>
<name>A0ABU1IH35_9BURK</name>
<comment type="caution">
    <text evidence="6">The sequence shown here is derived from an EMBL/GenBank/DDBJ whole genome shotgun (WGS) entry which is preliminary data.</text>
</comment>
<dbReference type="Pfam" id="PF13188">
    <property type="entry name" value="PAS_8"/>
    <property type="match status" value="1"/>
</dbReference>
<feature type="transmembrane region" description="Helical" evidence="1">
    <location>
        <begin position="37"/>
        <end position="55"/>
    </location>
</feature>
<dbReference type="InterPro" id="IPR013656">
    <property type="entry name" value="PAS_4"/>
</dbReference>
<dbReference type="PROSITE" id="PS50883">
    <property type="entry name" value="EAL"/>
    <property type="match status" value="1"/>
</dbReference>
<feature type="domain" description="EAL" evidence="4">
    <location>
        <begin position="1012"/>
        <end position="1266"/>
    </location>
</feature>
<dbReference type="CDD" id="cd01949">
    <property type="entry name" value="GGDEF"/>
    <property type="match status" value="1"/>
</dbReference>
<dbReference type="Pfam" id="PF00563">
    <property type="entry name" value="EAL"/>
    <property type="match status" value="1"/>
</dbReference>
<feature type="transmembrane region" description="Helical" evidence="1">
    <location>
        <begin position="99"/>
        <end position="118"/>
    </location>
</feature>
<dbReference type="SUPFAM" id="SSF141868">
    <property type="entry name" value="EAL domain-like"/>
    <property type="match status" value="1"/>
</dbReference>
<feature type="domain" description="PAS" evidence="2">
    <location>
        <begin position="334"/>
        <end position="383"/>
    </location>
</feature>
<feature type="domain" description="PAC" evidence="3">
    <location>
        <begin position="532"/>
        <end position="583"/>
    </location>
</feature>
<evidence type="ECO:0000259" key="4">
    <source>
        <dbReference type="PROSITE" id="PS50883"/>
    </source>
</evidence>
<dbReference type="InterPro" id="IPR000014">
    <property type="entry name" value="PAS"/>
</dbReference>
<dbReference type="InterPro" id="IPR035965">
    <property type="entry name" value="PAS-like_dom_sf"/>
</dbReference>
<keyword evidence="7" id="KW-1185">Reference proteome</keyword>
<dbReference type="CDD" id="cd00130">
    <property type="entry name" value="PAS"/>
    <property type="match status" value="4"/>
</dbReference>
<evidence type="ECO:0000313" key="7">
    <source>
        <dbReference type="Proteomes" id="UP001267710"/>
    </source>
</evidence>
<feature type="transmembrane region" description="Helical" evidence="1">
    <location>
        <begin position="67"/>
        <end position="93"/>
    </location>
</feature>
<dbReference type="Pfam" id="PF08447">
    <property type="entry name" value="PAS_3"/>
    <property type="match status" value="3"/>
</dbReference>
<dbReference type="SMART" id="SM00267">
    <property type="entry name" value="GGDEF"/>
    <property type="match status" value="1"/>
</dbReference>
<proteinExistence type="predicted"/>
<keyword evidence="1" id="KW-0812">Transmembrane</keyword>
<sequence>MASNLVVLGLLYLAVIALLACVPAGRLMQPSRSARCLAGAVSGCITAAVTALMPLPEVQSGIYLHPTVVVACGFFFGPMAGGVAAGAAAALLLAVHGPAPLGTVALQALLLWAAGSGWHQASQRRRLHPWLGLAGMAFTPPVLIALWAHLPALLSLPQPFAATAWPQWQGIPWRYALGGLLLGGGIALVRSRAASLCELRRRENELQAAIDASGGGRWEWNVRTQRFSCHGSFYRAFGLRGDGATGTTDWQRWNARRHPDDLARIGEQLHRAMNGLQDSYYAEFRMRDDQGRWRWLISRGQVIERDAAGLPLRLAGMDLDITEHHELQEALQASEAKYTTVYETLPDPAGIVRVSDGCFVDVNPAFTRLIGCERTDVVGKKLLELDLWPSAAERAALMDGLRLHGEVSNLPLTAHSGSAAVPGLLSARTARIAAHECVVFVFRDMTQEQRVREELVAAHRLLQQAGWLARLGVWEHDARAGLVYWSDVCFDIHGLPQHAPLPRDYLTAFVAPAWRAKVVEQMRYALAHPSSWSIDIEIIRADGRQVWVRVHGESIVENGVIARVRGVMQDIDERQRADERLRRSEERFGAMFQLLPYPIGLSRRSDGRYVDVNPAWEKALGYTRAQAVENTVVGLGIFTPEAREQLVEVANRDGQLVNRELVMTTRSGERRTILQSMRPIDIHGEACWLFAILDITDRVRAEQRVREREEQLSLTISAAALGLWDWNMQTRMLSGDARWRETLGLPAQGDISSESPLWQSGMTPTALQDVRAELARHRAHPATPFDATWHIQRPQGGGRWVRSVGKIVEYGAGGEPQRMVGVCIDVTHQHNQQELLQKLAHYDALTGLPNRVLLADQLLDAMAQAQHASHQLAVAYLDLDGFKPVNDRLGHGAGDRLLVSVAQRLQQALRSTDCVARLGGDEFVVLLPDLDSRTQCEALLQSLMQRIAAPYALGAERVIVTASIGYTLYPEDGADADTLLRHADQAMYAAKQAGRNRFHAFDAAQERALQTQREQSAQLAQALAQGQFVLYLQPKVDMRRGVVVGAEALARWAHPDRGVLAPAAFLPLIHHGAMEVPFGEWVIDSALALAAQLQAQGLDLPVSVNVAAPHLQQQGFATWMAACLTRHPGVPARLLDLEITESAALYDIDHVAAELAQLRALGVTVSLDDFGTGYSSLTYLRRLPMDHLKLDQSFVHGMMTDPGDLAIVQGVIGLARSFGYRIVAEGVETVEQGQMLLQMGCTHAQGYCIARPMPAAEFAAWAAGWTAPPAWQRGRPL</sequence>
<dbReference type="Gene3D" id="3.30.70.270">
    <property type="match status" value="1"/>
</dbReference>
<dbReference type="InterPro" id="IPR000160">
    <property type="entry name" value="GGDEF_dom"/>
</dbReference>
<dbReference type="InterPro" id="IPR035919">
    <property type="entry name" value="EAL_sf"/>
</dbReference>
<dbReference type="InterPro" id="IPR043128">
    <property type="entry name" value="Rev_trsase/Diguanyl_cyclase"/>
</dbReference>
<dbReference type="InterPro" id="IPR000700">
    <property type="entry name" value="PAS-assoc_C"/>
</dbReference>
<dbReference type="SUPFAM" id="SSF55073">
    <property type="entry name" value="Nucleotide cyclase"/>
    <property type="match status" value="1"/>
</dbReference>
<dbReference type="Proteomes" id="UP001267710">
    <property type="component" value="Unassembled WGS sequence"/>
</dbReference>
<dbReference type="Pfam" id="PF00990">
    <property type="entry name" value="GGDEF"/>
    <property type="match status" value="1"/>
</dbReference>
<evidence type="ECO:0000259" key="5">
    <source>
        <dbReference type="PROSITE" id="PS50887"/>
    </source>
</evidence>
<dbReference type="PANTHER" id="PTHR44757:SF2">
    <property type="entry name" value="BIOFILM ARCHITECTURE MAINTENANCE PROTEIN MBAA"/>
    <property type="match status" value="1"/>
</dbReference>